<feature type="transmembrane region" description="Helical" evidence="1">
    <location>
        <begin position="232"/>
        <end position="252"/>
    </location>
</feature>
<dbReference type="EMBL" id="BRXW01000551">
    <property type="protein sequence ID" value="GMH65378.1"/>
    <property type="molecule type" value="Genomic_DNA"/>
</dbReference>
<keyword evidence="1" id="KW-0472">Membrane</keyword>
<keyword evidence="3" id="KW-1185">Reference proteome</keyword>
<evidence type="ECO:0000313" key="2">
    <source>
        <dbReference type="EMBL" id="GMH65378.1"/>
    </source>
</evidence>
<keyword evidence="1" id="KW-0812">Transmembrane</keyword>
<feature type="transmembrane region" description="Helical" evidence="1">
    <location>
        <begin position="198"/>
        <end position="220"/>
    </location>
</feature>
<gene>
    <name evidence="2" type="ORF">TrLO_g12701</name>
</gene>
<dbReference type="AlphaFoldDB" id="A0A9W7AA09"/>
<comment type="caution">
    <text evidence="2">The sequence shown here is derived from an EMBL/GenBank/DDBJ whole genome shotgun (WGS) entry which is preliminary data.</text>
</comment>
<feature type="transmembrane region" description="Helical" evidence="1">
    <location>
        <begin position="302"/>
        <end position="325"/>
    </location>
</feature>
<feature type="transmembrane region" description="Helical" evidence="1">
    <location>
        <begin position="21"/>
        <end position="42"/>
    </location>
</feature>
<reference evidence="3" key="1">
    <citation type="journal article" date="2023" name="Commun. Biol.">
        <title>Genome analysis of Parmales, the sister group of diatoms, reveals the evolutionary specialization of diatoms from phago-mixotrophs to photoautotrophs.</title>
        <authorList>
            <person name="Ban H."/>
            <person name="Sato S."/>
            <person name="Yoshikawa S."/>
            <person name="Yamada K."/>
            <person name="Nakamura Y."/>
            <person name="Ichinomiya M."/>
            <person name="Sato N."/>
            <person name="Blanc-Mathieu R."/>
            <person name="Endo H."/>
            <person name="Kuwata A."/>
            <person name="Ogata H."/>
        </authorList>
    </citation>
    <scope>NUCLEOTIDE SEQUENCE [LARGE SCALE GENOMIC DNA]</scope>
    <source>
        <strain evidence="3">NIES 3700</strain>
    </source>
</reference>
<dbReference type="OrthoDB" id="192684at2759"/>
<evidence type="ECO:0000256" key="1">
    <source>
        <dbReference type="SAM" id="Phobius"/>
    </source>
</evidence>
<feature type="transmembrane region" description="Helical" evidence="1">
    <location>
        <begin position="264"/>
        <end position="282"/>
    </location>
</feature>
<protein>
    <recommendedName>
        <fullName evidence="4">Ceramidase</fullName>
    </recommendedName>
</protein>
<feature type="transmembrane region" description="Helical" evidence="1">
    <location>
        <begin position="168"/>
        <end position="186"/>
    </location>
</feature>
<evidence type="ECO:0000313" key="3">
    <source>
        <dbReference type="Proteomes" id="UP001165122"/>
    </source>
</evidence>
<sequence>MFCNPFSLLKSYLRSHALHHFIAIITLTTIMIAVPIILNATLDGNDVWGFPTRELICEPNEDGSPGWCSPIAGDEHYCEHIVWHKFLRTPINGMSNLAFPICGLVTLSTVSLHFRWMEHQVPKLGPGNHLQRFDLMNKMYCLNISLCGFGSFICHSAITYFSAQLDRAGIWMMLTPTVSMALLRWVPMSVGGEGGKKFYYCWTAFWYLLLPGGLSAFHLIDPTNELATPLLYVGIPLTVGGCIVLTFLRTLISVTSCMPKIKSNFNVAFFCIVFAGVAYLFQKPSRVDACDPDSGLLYKLTHAYWHIMIAIASLLHHRFCFFEVVSGTNEFRERGSSRNSSGFAMSRLSKGNSGIHGVTFEERNSLIVEEDGKSVSIRGVEVLL</sequence>
<keyword evidence="1" id="KW-1133">Transmembrane helix</keyword>
<accession>A0A9W7AA09</accession>
<proteinExistence type="predicted"/>
<evidence type="ECO:0008006" key="4">
    <source>
        <dbReference type="Google" id="ProtNLM"/>
    </source>
</evidence>
<dbReference type="Proteomes" id="UP001165122">
    <property type="component" value="Unassembled WGS sequence"/>
</dbReference>
<feature type="transmembrane region" description="Helical" evidence="1">
    <location>
        <begin position="140"/>
        <end position="162"/>
    </location>
</feature>
<organism evidence="2 3">
    <name type="scientific">Triparma laevis f. longispina</name>
    <dbReference type="NCBI Taxonomy" id="1714387"/>
    <lineage>
        <taxon>Eukaryota</taxon>
        <taxon>Sar</taxon>
        <taxon>Stramenopiles</taxon>
        <taxon>Ochrophyta</taxon>
        <taxon>Bolidophyceae</taxon>
        <taxon>Parmales</taxon>
        <taxon>Triparmaceae</taxon>
        <taxon>Triparma</taxon>
    </lineage>
</organism>
<name>A0A9W7AA09_9STRA</name>